<evidence type="ECO:0000256" key="2">
    <source>
        <dbReference type="ARBA" id="ARBA00022777"/>
    </source>
</evidence>
<keyword evidence="5" id="KW-1185">Reference proteome</keyword>
<proteinExistence type="predicted"/>
<organism evidence="4 5">
    <name type="scientific">Planosporangium thailandense</name>
    <dbReference type="NCBI Taxonomy" id="765197"/>
    <lineage>
        <taxon>Bacteria</taxon>
        <taxon>Bacillati</taxon>
        <taxon>Actinomycetota</taxon>
        <taxon>Actinomycetes</taxon>
        <taxon>Micromonosporales</taxon>
        <taxon>Micromonosporaceae</taxon>
        <taxon>Planosporangium</taxon>
    </lineage>
</organism>
<dbReference type="InterPro" id="IPR029056">
    <property type="entry name" value="Ribokinase-like"/>
</dbReference>
<dbReference type="PANTHER" id="PTHR10584:SF166">
    <property type="entry name" value="RIBOKINASE"/>
    <property type="match status" value="1"/>
</dbReference>
<protein>
    <submittedName>
        <fullName evidence="4">Sugar kinase</fullName>
    </submittedName>
</protein>
<dbReference type="PROSITE" id="PS00584">
    <property type="entry name" value="PFKB_KINASES_2"/>
    <property type="match status" value="1"/>
</dbReference>
<dbReference type="InterPro" id="IPR002173">
    <property type="entry name" value="Carboh/pur_kinase_PfkB_CS"/>
</dbReference>
<feature type="domain" description="Carbohydrate kinase PfkB" evidence="3">
    <location>
        <begin position="23"/>
        <end position="277"/>
    </location>
</feature>
<dbReference type="Gene3D" id="3.40.1190.20">
    <property type="match status" value="1"/>
</dbReference>
<dbReference type="PANTHER" id="PTHR10584">
    <property type="entry name" value="SUGAR KINASE"/>
    <property type="match status" value="1"/>
</dbReference>
<reference evidence="4 5" key="1">
    <citation type="submission" date="2020-03" db="EMBL/GenBank/DDBJ databases">
        <title>WGS of the type strain of Planosporangium spp.</title>
        <authorList>
            <person name="Thawai C."/>
        </authorList>
    </citation>
    <scope>NUCLEOTIDE SEQUENCE [LARGE SCALE GENOMIC DNA]</scope>
    <source>
        <strain evidence="4 5">TBRC 5610</strain>
    </source>
</reference>
<dbReference type="SUPFAM" id="SSF53613">
    <property type="entry name" value="Ribokinase-like"/>
    <property type="match status" value="1"/>
</dbReference>
<keyword evidence="2 4" id="KW-0418">Kinase</keyword>
<evidence type="ECO:0000313" key="5">
    <source>
        <dbReference type="Proteomes" id="UP000722989"/>
    </source>
</evidence>
<dbReference type="Pfam" id="PF00294">
    <property type="entry name" value="PfkB"/>
    <property type="match status" value="1"/>
</dbReference>
<dbReference type="Proteomes" id="UP000722989">
    <property type="component" value="Unassembled WGS sequence"/>
</dbReference>
<dbReference type="EMBL" id="JAATVY010000001">
    <property type="protein sequence ID" value="NJC68543.1"/>
    <property type="molecule type" value="Genomic_DNA"/>
</dbReference>
<sequence length="296" mass="29938">MSVPALPDRGGDVLASGAGVQVGGGFNVLAAARRLGLPSALAGRVGDGPFGALVTAALATEGIERLLPPGRGDTGFCVGLVEPDAERTFVTSPGVESELTGRDLAGVEVRADDALYVSGYDLCYPVTGPAVAAWCGGLADTPVVLDPGPLAADIPVRVLGPVLERTGVLTLNEREARLLTSVSDVDEAGRALRDRLPSSSVLVVRRGAAGCSVYLPGHAEPRRIPAPVVTAVDTTGAGDAHTGAFLAELHRTGSVLDAARSANAAAALAVTRAGSATAPRRAELDRMLAGWDVSVA</sequence>
<dbReference type="GO" id="GO:0016301">
    <property type="term" value="F:kinase activity"/>
    <property type="evidence" value="ECO:0007669"/>
    <property type="project" value="UniProtKB-KW"/>
</dbReference>
<keyword evidence="1" id="KW-0808">Transferase</keyword>
<evidence type="ECO:0000256" key="1">
    <source>
        <dbReference type="ARBA" id="ARBA00022679"/>
    </source>
</evidence>
<gene>
    <name evidence="4" type="ORF">HC031_02215</name>
</gene>
<evidence type="ECO:0000313" key="4">
    <source>
        <dbReference type="EMBL" id="NJC68543.1"/>
    </source>
</evidence>
<dbReference type="InterPro" id="IPR011611">
    <property type="entry name" value="PfkB_dom"/>
</dbReference>
<evidence type="ECO:0000259" key="3">
    <source>
        <dbReference type="Pfam" id="PF00294"/>
    </source>
</evidence>
<comment type="caution">
    <text evidence="4">The sequence shown here is derived from an EMBL/GenBank/DDBJ whole genome shotgun (WGS) entry which is preliminary data.</text>
</comment>
<accession>A0ABX0XTJ8</accession>
<name>A0ABX0XTJ8_9ACTN</name>